<organism evidence="3 4">
    <name type="scientific">Paraburkholderia silviterrae</name>
    <dbReference type="NCBI Taxonomy" id="2528715"/>
    <lineage>
        <taxon>Bacteria</taxon>
        <taxon>Pseudomonadati</taxon>
        <taxon>Pseudomonadota</taxon>
        <taxon>Betaproteobacteria</taxon>
        <taxon>Burkholderiales</taxon>
        <taxon>Burkholderiaceae</taxon>
        <taxon>Paraburkholderia</taxon>
    </lineage>
</organism>
<proteinExistence type="predicted"/>
<evidence type="ECO:0000313" key="4">
    <source>
        <dbReference type="Proteomes" id="UP000295722"/>
    </source>
</evidence>
<reference evidence="3 4" key="1">
    <citation type="submission" date="2019-03" db="EMBL/GenBank/DDBJ databases">
        <title>Paraburkholderia sp. 4M-K11, isolated from subtropical forest soil.</title>
        <authorList>
            <person name="Gao Z.-H."/>
            <person name="Qiu L.-H."/>
        </authorList>
    </citation>
    <scope>NUCLEOTIDE SEQUENCE [LARGE SCALE GENOMIC DNA]</scope>
    <source>
        <strain evidence="3 4">4M-K11</strain>
    </source>
</reference>
<dbReference type="Proteomes" id="UP000295722">
    <property type="component" value="Unassembled WGS sequence"/>
</dbReference>
<dbReference type="RefSeq" id="WP_133195573.1">
    <property type="nucleotide sequence ID" value="NZ_SMRP01000006.1"/>
</dbReference>
<protein>
    <submittedName>
        <fullName evidence="3">Uncharacterized protein</fullName>
    </submittedName>
</protein>
<accession>A0A4R5M9E5</accession>
<evidence type="ECO:0000256" key="1">
    <source>
        <dbReference type="SAM" id="MobiDB-lite"/>
    </source>
</evidence>
<feature type="transmembrane region" description="Helical" evidence="2">
    <location>
        <begin position="40"/>
        <end position="65"/>
    </location>
</feature>
<keyword evidence="2" id="KW-1133">Transmembrane helix</keyword>
<name>A0A4R5M9E5_9BURK</name>
<evidence type="ECO:0000256" key="2">
    <source>
        <dbReference type="SAM" id="Phobius"/>
    </source>
</evidence>
<dbReference type="EMBL" id="SMRP01000006">
    <property type="protein sequence ID" value="TDG23203.1"/>
    <property type="molecule type" value="Genomic_DNA"/>
</dbReference>
<feature type="compositionally biased region" description="Low complexity" evidence="1">
    <location>
        <begin position="96"/>
        <end position="108"/>
    </location>
</feature>
<keyword evidence="2" id="KW-0812">Transmembrane</keyword>
<feature type="region of interest" description="Disordered" evidence="1">
    <location>
        <begin position="83"/>
        <end position="108"/>
    </location>
</feature>
<comment type="caution">
    <text evidence="3">The sequence shown here is derived from an EMBL/GenBank/DDBJ whole genome shotgun (WGS) entry which is preliminary data.</text>
</comment>
<evidence type="ECO:0000313" key="3">
    <source>
        <dbReference type="EMBL" id="TDG23203.1"/>
    </source>
</evidence>
<sequence>MNQTSPMNSGTAAGATLLLVPVIARIAQAWHIDLAPAVEGSLAVSIVAGAHWLGANVLSPLFAALMVRLNRSVAPAAAVGGYQPRSGVMPPPPAPAVTQPVASQAAEQ</sequence>
<dbReference type="AlphaFoldDB" id="A0A4R5M9E5"/>
<keyword evidence="2" id="KW-0472">Membrane</keyword>
<gene>
    <name evidence="3" type="ORF">EYW47_14815</name>
</gene>
<keyword evidence="4" id="KW-1185">Reference proteome</keyword>